<keyword evidence="1" id="KW-0472">Membrane</keyword>
<dbReference type="VEuPathDB" id="VectorBase:GPAI008468"/>
<dbReference type="Proteomes" id="UP000092445">
    <property type="component" value="Unassembled WGS sequence"/>
</dbReference>
<name>A0A1A9ZAB5_GLOPL</name>
<accession>A0A1A9ZAB5</accession>
<keyword evidence="1" id="KW-0812">Transmembrane</keyword>
<evidence type="ECO:0000313" key="2">
    <source>
        <dbReference type="EnsemblMetazoa" id="GPAI008468-PA"/>
    </source>
</evidence>
<sequence>MIYRSIAFCALWPMIIILNVGILGTILWTLRTLFTRDDIRHDLNFLTFNQKYEIPPGLMKAYLAVDDEEEQEE</sequence>
<keyword evidence="1" id="KW-1133">Transmembrane helix</keyword>
<dbReference type="EnsemblMetazoa" id="GPAI008468-RA">
    <property type="protein sequence ID" value="GPAI008468-PA"/>
    <property type="gene ID" value="GPAI008468"/>
</dbReference>
<reference evidence="2" key="2">
    <citation type="submission" date="2020-05" db="UniProtKB">
        <authorList>
            <consortium name="EnsemblMetazoa"/>
        </authorList>
    </citation>
    <scope>IDENTIFICATION</scope>
    <source>
        <strain evidence="2">IAEA</strain>
    </source>
</reference>
<evidence type="ECO:0000313" key="3">
    <source>
        <dbReference type="Proteomes" id="UP000092445"/>
    </source>
</evidence>
<proteinExistence type="predicted"/>
<reference evidence="3" key="1">
    <citation type="submission" date="2014-03" db="EMBL/GenBank/DDBJ databases">
        <authorList>
            <person name="Aksoy S."/>
            <person name="Warren W."/>
            <person name="Wilson R.K."/>
        </authorList>
    </citation>
    <scope>NUCLEOTIDE SEQUENCE [LARGE SCALE GENOMIC DNA]</scope>
    <source>
        <strain evidence="3">IAEA</strain>
    </source>
</reference>
<evidence type="ECO:0000256" key="1">
    <source>
        <dbReference type="SAM" id="Phobius"/>
    </source>
</evidence>
<keyword evidence="3" id="KW-1185">Reference proteome</keyword>
<dbReference type="AlphaFoldDB" id="A0A1A9ZAB5"/>
<organism evidence="2 3">
    <name type="scientific">Glossina pallidipes</name>
    <name type="common">Tsetse fly</name>
    <dbReference type="NCBI Taxonomy" id="7398"/>
    <lineage>
        <taxon>Eukaryota</taxon>
        <taxon>Metazoa</taxon>
        <taxon>Ecdysozoa</taxon>
        <taxon>Arthropoda</taxon>
        <taxon>Hexapoda</taxon>
        <taxon>Insecta</taxon>
        <taxon>Pterygota</taxon>
        <taxon>Neoptera</taxon>
        <taxon>Endopterygota</taxon>
        <taxon>Diptera</taxon>
        <taxon>Brachycera</taxon>
        <taxon>Muscomorpha</taxon>
        <taxon>Hippoboscoidea</taxon>
        <taxon>Glossinidae</taxon>
        <taxon>Glossina</taxon>
    </lineage>
</organism>
<protein>
    <submittedName>
        <fullName evidence="2">Uncharacterized protein</fullName>
    </submittedName>
</protein>
<feature type="transmembrane region" description="Helical" evidence="1">
    <location>
        <begin position="6"/>
        <end position="30"/>
    </location>
</feature>